<sequence>MERIKPIIYLIIGVGIPVLAYLLVGYHHVPIDGSLFTGILFATILGIIVLFVRWGNRFYISWFDYIVGVIFVYLASRGLFGGTYLSSLFWVSLLLLFVSIRALNPVIHIRLFFYTGLMGLCLLALQGYLQYFGVLPSNNTFFDITGPFHNPALFGGFMSILFVSIVAFFFLDRHNRGRKGALMACLSCFPLIITIDSRAALLALIASTGYILFRGSSWCVKKKEKSKRLMLITLILILVPILSWQYFKRTESVQGRMLIWKVSWDMIKEKPVWGWGSNGFSANYMHYQAMYLQNWGIASEKRLAGNNYLVFNEPIRIAVAYGAVGLCFYLGGIYYLLFRFRPRQKLGITLKVAILAYIVQGLFAYPTANYAILLWMAILFALAVRELARKNHCIKLSIQRKGLGRVFLLIAICFITIGIFDQWRSHRLFVQVWQNRRHYSADQHLGFLQSLQTPLQQNARYLAYYAQTLFKNNQYAECIAVLQKWVNIKPVNEAYILWGDCLYALSSFHKAEQMYIYANAMVPSRQRTRVRLAILYKNMGKWEEGRSLARQVLEEDVKIYSFETYELHQQLRDAFNIY</sequence>
<dbReference type="SUPFAM" id="SSF48452">
    <property type="entry name" value="TPR-like"/>
    <property type="match status" value="1"/>
</dbReference>
<feature type="domain" description="O-antigen ligase-related" evidence="6">
    <location>
        <begin position="188"/>
        <end position="329"/>
    </location>
</feature>
<keyword evidence="2 5" id="KW-0812">Transmembrane</keyword>
<comment type="subcellular location">
    <subcellularLocation>
        <location evidence="1">Membrane</location>
        <topology evidence="1">Multi-pass membrane protein</topology>
    </subcellularLocation>
</comment>
<dbReference type="Pfam" id="PF12895">
    <property type="entry name" value="ANAPC3"/>
    <property type="match status" value="1"/>
</dbReference>
<dbReference type="EMBL" id="JACOIK010000014">
    <property type="protein sequence ID" value="MBD1434724.1"/>
    <property type="molecule type" value="Genomic_DNA"/>
</dbReference>
<feature type="transmembrane region" description="Helical" evidence="5">
    <location>
        <begin position="82"/>
        <end position="104"/>
    </location>
</feature>
<feature type="transmembrane region" description="Helical" evidence="5">
    <location>
        <begin position="201"/>
        <end position="220"/>
    </location>
</feature>
<protein>
    <recommendedName>
        <fullName evidence="6">O-antigen ligase-related domain-containing protein</fullName>
    </recommendedName>
</protein>
<keyword evidence="8" id="KW-1185">Reference proteome</keyword>
<evidence type="ECO:0000256" key="5">
    <source>
        <dbReference type="SAM" id="Phobius"/>
    </source>
</evidence>
<reference evidence="7 8" key="1">
    <citation type="submission" date="2020-08" db="EMBL/GenBank/DDBJ databases">
        <title>Sphingobacterium sp. DN00404 isolated from aquaculture water.</title>
        <authorList>
            <person name="Zhang M."/>
        </authorList>
    </citation>
    <scope>NUCLEOTIDE SEQUENCE [LARGE SCALE GENOMIC DNA]</scope>
    <source>
        <strain evidence="7 8">DN00404</strain>
    </source>
</reference>
<dbReference type="Proteomes" id="UP000602759">
    <property type="component" value="Unassembled WGS sequence"/>
</dbReference>
<feature type="transmembrane region" description="Helical" evidence="5">
    <location>
        <begin position="7"/>
        <end position="29"/>
    </location>
</feature>
<evidence type="ECO:0000256" key="1">
    <source>
        <dbReference type="ARBA" id="ARBA00004141"/>
    </source>
</evidence>
<gene>
    <name evidence="7" type="ORF">H8B06_18000</name>
</gene>
<keyword evidence="3 5" id="KW-1133">Transmembrane helix</keyword>
<keyword evidence="4 5" id="KW-0472">Membrane</keyword>
<dbReference type="PANTHER" id="PTHR37422">
    <property type="entry name" value="TEICHURONIC ACID BIOSYNTHESIS PROTEIN TUAE"/>
    <property type="match status" value="1"/>
</dbReference>
<evidence type="ECO:0000313" key="8">
    <source>
        <dbReference type="Proteomes" id="UP000602759"/>
    </source>
</evidence>
<dbReference type="Gene3D" id="1.25.40.10">
    <property type="entry name" value="Tetratricopeptide repeat domain"/>
    <property type="match status" value="1"/>
</dbReference>
<proteinExistence type="predicted"/>
<feature type="transmembrane region" description="Helical" evidence="5">
    <location>
        <begin position="315"/>
        <end position="336"/>
    </location>
</feature>
<evidence type="ECO:0000256" key="4">
    <source>
        <dbReference type="ARBA" id="ARBA00023136"/>
    </source>
</evidence>
<evidence type="ECO:0000256" key="3">
    <source>
        <dbReference type="ARBA" id="ARBA00022989"/>
    </source>
</evidence>
<dbReference type="InterPro" id="IPR011990">
    <property type="entry name" value="TPR-like_helical_dom_sf"/>
</dbReference>
<evidence type="ECO:0000313" key="7">
    <source>
        <dbReference type="EMBL" id="MBD1434724.1"/>
    </source>
</evidence>
<dbReference type="Pfam" id="PF04932">
    <property type="entry name" value="Wzy_C"/>
    <property type="match status" value="1"/>
</dbReference>
<dbReference type="PANTHER" id="PTHR37422:SF13">
    <property type="entry name" value="LIPOPOLYSACCHARIDE BIOSYNTHESIS PROTEIN PA4999-RELATED"/>
    <property type="match status" value="1"/>
</dbReference>
<feature type="transmembrane region" description="Helical" evidence="5">
    <location>
        <begin position="152"/>
        <end position="171"/>
    </location>
</feature>
<feature type="transmembrane region" description="Helical" evidence="5">
    <location>
        <begin position="111"/>
        <end position="132"/>
    </location>
</feature>
<feature type="transmembrane region" description="Helical" evidence="5">
    <location>
        <begin position="229"/>
        <end position="247"/>
    </location>
</feature>
<accession>A0ABR7YTQ9</accession>
<feature type="transmembrane region" description="Helical" evidence="5">
    <location>
        <begin position="348"/>
        <end position="365"/>
    </location>
</feature>
<dbReference type="InterPro" id="IPR007016">
    <property type="entry name" value="O-antigen_ligase-rel_domated"/>
</dbReference>
<name>A0ABR7YTQ9_9SPHI</name>
<dbReference type="RefSeq" id="WP_190995584.1">
    <property type="nucleotide sequence ID" value="NZ_JACOIK010000014.1"/>
</dbReference>
<feature type="transmembrane region" description="Helical" evidence="5">
    <location>
        <begin position="35"/>
        <end position="52"/>
    </location>
</feature>
<dbReference type="InterPro" id="IPR051533">
    <property type="entry name" value="WaaL-like"/>
</dbReference>
<feature type="transmembrane region" description="Helical" evidence="5">
    <location>
        <begin position="59"/>
        <end position="76"/>
    </location>
</feature>
<evidence type="ECO:0000256" key="2">
    <source>
        <dbReference type="ARBA" id="ARBA00022692"/>
    </source>
</evidence>
<organism evidence="7 8">
    <name type="scientific">Sphingobacterium micropteri</name>
    <dbReference type="NCBI Taxonomy" id="2763501"/>
    <lineage>
        <taxon>Bacteria</taxon>
        <taxon>Pseudomonadati</taxon>
        <taxon>Bacteroidota</taxon>
        <taxon>Sphingobacteriia</taxon>
        <taxon>Sphingobacteriales</taxon>
        <taxon>Sphingobacteriaceae</taxon>
        <taxon>Sphingobacterium</taxon>
    </lineage>
</organism>
<feature type="transmembrane region" description="Helical" evidence="5">
    <location>
        <begin position="402"/>
        <end position="420"/>
    </location>
</feature>
<comment type="caution">
    <text evidence="7">The sequence shown here is derived from an EMBL/GenBank/DDBJ whole genome shotgun (WGS) entry which is preliminary data.</text>
</comment>
<evidence type="ECO:0000259" key="6">
    <source>
        <dbReference type="Pfam" id="PF04932"/>
    </source>
</evidence>